<dbReference type="InterPro" id="IPR007855">
    <property type="entry name" value="RDRP"/>
</dbReference>
<dbReference type="GO" id="GO:0031380">
    <property type="term" value="C:nuclear RNA-directed RNA polymerase complex"/>
    <property type="evidence" value="ECO:0007669"/>
    <property type="project" value="TreeGrafter"/>
</dbReference>
<gene>
    <name evidence="14" type="ORF">TCLT_LOCUS1193</name>
</gene>
<feature type="domain" description="RDRP C-terminal head" evidence="13">
    <location>
        <begin position="1107"/>
        <end position="1275"/>
    </location>
</feature>
<evidence type="ECO:0000256" key="8">
    <source>
        <dbReference type="ARBA" id="ARBA00048744"/>
    </source>
</evidence>
<dbReference type="EC" id="2.7.7.48" evidence="2"/>
<feature type="domain" description="DUF7752" evidence="11">
    <location>
        <begin position="1324"/>
        <end position="1431"/>
    </location>
</feature>
<dbReference type="PANTHER" id="PTHR23079:SF57">
    <property type="entry name" value="RNA-DIRECTED RNA POLYMERASE"/>
    <property type="match status" value="1"/>
</dbReference>
<keyword evidence="4" id="KW-0808">Transferase</keyword>
<dbReference type="Proteomes" id="UP000276776">
    <property type="component" value="Unassembled WGS sequence"/>
</dbReference>
<dbReference type="InterPro" id="IPR057493">
    <property type="entry name" value="PH_RdRP-assoc"/>
</dbReference>
<evidence type="ECO:0000259" key="13">
    <source>
        <dbReference type="Pfam" id="PF26253"/>
    </source>
</evidence>
<evidence type="ECO:0000256" key="6">
    <source>
        <dbReference type="ARBA" id="ARBA00022884"/>
    </source>
</evidence>
<comment type="catalytic activity">
    <reaction evidence="8">
        <text>RNA(n) + a ribonucleoside 5'-triphosphate = RNA(n+1) + diphosphate</text>
        <dbReference type="Rhea" id="RHEA:21248"/>
        <dbReference type="Rhea" id="RHEA-COMP:14527"/>
        <dbReference type="Rhea" id="RHEA-COMP:17342"/>
        <dbReference type="ChEBI" id="CHEBI:33019"/>
        <dbReference type="ChEBI" id="CHEBI:61557"/>
        <dbReference type="ChEBI" id="CHEBI:140395"/>
        <dbReference type="EC" id="2.7.7.48"/>
    </reaction>
</comment>
<dbReference type="WBParaSite" id="TCLT_0000119201-mRNA-1">
    <property type="protein sequence ID" value="TCLT_0000119201-mRNA-1"/>
    <property type="gene ID" value="TCLT_0000119201"/>
</dbReference>
<evidence type="ECO:0000256" key="2">
    <source>
        <dbReference type="ARBA" id="ARBA00012494"/>
    </source>
</evidence>
<dbReference type="GO" id="GO:0030422">
    <property type="term" value="P:siRNA processing"/>
    <property type="evidence" value="ECO:0007669"/>
    <property type="project" value="TreeGrafter"/>
</dbReference>
<dbReference type="InterPro" id="IPR058752">
    <property type="entry name" value="RDRP_C_head"/>
</dbReference>
<dbReference type="InterPro" id="IPR057596">
    <property type="entry name" value="RDRP_core"/>
</dbReference>
<dbReference type="Pfam" id="PF24934">
    <property type="entry name" value="DUF7752"/>
    <property type="match status" value="1"/>
</dbReference>
<evidence type="ECO:0000313" key="14">
    <source>
        <dbReference type="EMBL" id="VDM96491.1"/>
    </source>
</evidence>
<keyword evidence="7" id="KW-0943">RNA-mediated gene silencing</keyword>
<evidence type="ECO:0000256" key="5">
    <source>
        <dbReference type="ARBA" id="ARBA00022695"/>
    </source>
</evidence>
<dbReference type="OrthoDB" id="6513042at2759"/>
<evidence type="ECO:0000313" key="15">
    <source>
        <dbReference type="Proteomes" id="UP000276776"/>
    </source>
</evidence>
<evidence type="ECO:0000256" key="7">
    <source>
        <dbReference type="ARBA" id="ARBA00023158"/>
    </source>
</evidence>
<evidence type="ECO:0000256" key="4">
    <source>
        <dbReference type="ARBA" id="ARBA00022679"/>
    </source>
</evidence>
<keyword evidence="5" id="KW-0548">Nucleotidyltransferase</keyword>
<dbReference type="Pfam" id="PF05183">
    <property type="entry name" value="RdRP"/>
    <property type="match status" value="1"/>
</dbReference>
<sequence length="1584" mass="182731">MEAEMQSVQLKVVLSDCQENLVQEMIKLLSQLSWLDLNGNGVKLCAPINYRQMTDHDYGDVWTELTLQVTSKCWRIDLLPLAMRFQMLTQHFHFNYSRDVILQVIPKQVFSENCLSAHMFLPLDVIDFGSLFKGRFVSHFSRSAFIGTPSDQLHSLQILRILRNCPTIIHPMFVDFEHDRDIFTVRFAVLDGGFRTKVNNYCENNAVNNSNTVLGSAVALRVRYASIRRILVDQQSCCKRIYFHLNYPPEIRKYRKKLDEDEKRGNADGNRWRSIPEYNDDRRDNCSAINESQYFCLQLQQYIPEYIFYEILSRLRARAVSSIEFANVTYRYLRISDYVALPIRYMGCNYRTCGNGEIANGIERTYEPQFPRVDPECQRKIRSCDVFGLEYLIAALLSRGAVVKDQILIDDETRNAFIDMILSRFKENKELTLEALERLITMVDEVRQVPCLFSSFEKIRNSLLNQKNILEEVYQMNKRDGYLRVRKVVITPTRILLVVPELLMGNRVLRTFDKDGNAALRIQFRDDDGTPLRLNTVGSFLIQSTTFNTLARGIYIGERHFVYLGSSNSQMRDSGCYFYDDGNGGQAHKIREQLGKFDRCNIPKMMSRMGQCFTQARRCAVTLKRNKYTKTYDIIGGRDKNQTFYIFSDGVGRVSQEFAQKMASSVGLGSFVPSCYQIRHRGIKGVLSVDPGLDERKRWAVTNNIIDYNKMTDKQNDLAVVFRPSQDKFKAPRDEYIEIVKYSKPTSVCLNRPMISILDQVSGMQGFSVHKRVTERIHDLLHLQIAQLGDALMSEDKCREKLNELPWHVNVSRLSLIHGFALTQEPFFRKKLMAKEQIQIPPCLGRSMFGVMDESGLLQSGQVFVQYTKNIWLKTPTKSTSKIILTGKVMLTKNPCIVAGDVRVFEAINIPALHHLVDVVVFPQHGPRPHPDEMAGSDLDGDEYSVIWDSDLMFDYNETPSDFTKNISEGKIVTEDAVDLEMRKFFVNYIKQDSIGSISNAFLVNADLYGITSEVCINIAKKHSKAVDFPKTGSAPALLTKQWTVSKSGNVIPPERSERWPDFMSKNHEPSYISLRLVGQLYRQIKQLDDVLNVTEVHEEATPVLLDPNLEYPGWECYKDIAQIQFNSYHAHIRSLMENYGVEDEGQLFSGFISVIRKRISDRDTDDMSFYNTNHVIEKKISAIFRAYRRSFFEEFGGFLENTSPDDDDIHSSSNTEDRRVCLYPTSEMKQKASAYYIICYRAASLDRFHRILSFGWLVWDILCKVKQEVRMSYEKPIIPTLDPLSESASEFIRNYCEENVEDKRYILSSIINGEPSGQILRSYCSRYNGLEDLLYILIKWANFRGLLKRHLNALHICFLFLQFGLGYYNESQSILQARFLEEARTYEVVESSSHEVCNLNDLVGGIGACLLKFLKFLGSRTMQTIKKLDFRNIGYHSLLLRGQWMELNKTALKTFFGIALAGKVSYMSITGANNKINSLIDHESFGAIEADPFMIELPVDSSIYFDTFREKLIRYSGVKYLEMRQVFYRKKDRVIVSAVGTLEALERLRDFLSVRPFVNSLFNYKENSDVISRIILERLEKLN</sequence>
<dbReference type="STRING" id="103827.A0A158RAY5"/>
<dbReference type="InterPro" id="IPR056654">
    <property type="entry name" value="DUF7752"/>
</dbReference>
<keyword evidence="6" id="KW-0694">RNA-binding</keyword>
<evidence type="ECO:0000256" key="3">
    <source>
        <dbReference type="ARBA" id="ARBA00022484"/>
    </source>
</evidence>
<evidence type="ECO:0000259" key="10">
    <source>
        <dbReference type="Pfam" id="PF24642"/>
    </source>
</evidence>
<reference evidence="14 15" key="2">
    <citation type="submission" date="2018-11" db="EMBL/GenBank/DDBJ databases">
        <authorList>
            <consortium name="Pathogen Informatics"/>
        </authorList>
    </citation>
    <scope>NUCLEOTIDE SEQUENCE [LARGE SCALE GENOMIC DNA]</scope>
</reference>
<dbReference type="Pfam" id="PF24642">
    <property type="entry name" value="DUF7636"/>
    <property type="match status" value="1"/>
</dbReference>
<feature type="domain" description="PH-like" evidence="12">
    <location>
        <begin position="114"/>
        <end position="329"/>
    </location>
</feature>
<dbReference type="PANTHER" id="PTHR23079">
    <property type="entry name" value="RNA-DEPENDENT RNA POLYMERASE"/>
    <property type="match status" value="1"/>
</dbReference>
<evidence type="ECO:0000256" key="1">
    <source>
        <dbReference type="ARBA" id="ARBA00005762"/>
    </source>
</evidence>
<name>A0A158RAY5_THECL</name>
<proteinExistence type="inferred from homology"/>
<dbReference type="GO" id="GO:0003723">
    <property type="term" value="F:RNA binding"/>
    <property type="evidence" value="ECO:0007669"/>
    <property type="project" value="UniProtKB-KW"/>
</dbReference>
<protein>
    <recommendedName>
        <fullName evidence="2">RNA-directed RNA polymerase</fullName>
        <ecNumber evidence="2">2.7.7.48</ecNumber>
    </recommendedName>
</protein>
<feature type="domain" description="DUF7636" evidence="10">
    <location>
        <begin position="1489"/>
        <end position="1583"/>
    </location>
</feature>
<evidence type="ECO:0000259" key="12">
    <source>
        <dbReference type="Pfam" id="PF25359"/>
    </source>
</evidence>
<dbReference type="Pfam" id="PF25359">
    <property type="entry name" value="PH_met_RdRP"/>
    <property type="match status" value="1"/>
</dbReference>
<dbReference type="InterPro" id="IPR056053">
    <property type="entry name" value="DUF7636"/>
</dbReference>
<dbReference type="GO" id="GO:0003968">
    <property type="term" value="F:RNA-directed RNA polymerase activity"/>
    <property type="evidence" value="ECO:0007669"/>
    <property type="project" value="UniProtKB-KW"/>
</dbReference>
<evidence type="ECO:0000259" key="11">
    <source>
        <dbReference type="Pfam" id="PF24934"/>
    </source>
</evidence>
<dbReference type="OMA" id="NIWLKTP"/>
<organism evidence="16">
    <name type="scientific">Thelazia callipaeda</name>
    <name type="common">Oriental eyeworm</name>
    <name type="synonym">Parasitic nematode</name>
    <dbReference type="NCBI Taxonomy" id="103827"/>
    <lineage>
        <taxon>Eukaryota</taxon>
        <taxon>Metazoa</taxon>
        <taxon>Ecdysozoa</taxon>
        <taxon>Nematoda</taxon>
        <taxon>Chromadorea</taxon>
        <taxon>Rhabditida</taxon>
        <taxon>Spirurina</taxon>
        <taxon>Spiruromorpha</taxon>
        <taxon>Thelazioidea</taxon>
        <taxon>Thelaziidae</taxon>
        <taxon>Thelazia</taxon>
    </lineage>
</organism>
<feature type="domain" description="RDRP core" evidence="9">
    <location>
        <begin position="490"/>
        <end position="1085"/>
    </location>
</feature>
<keyword evidence="15" id="KW-1185">Reference proteome</keyword>
<keyword evidence="3" id="KW-0696">RNA-directed RNA polymerase</keyword>
<accession>A0A158RAY5</accession>
<evidence type="ECO:0000259" key="9">
    <source>
        <dbReference type="Pfam" id="PF05183"/>
    </source>
</evidence>
<reference evidence="16" key="1">
    <citation type="submission" date="2016-04" db="UniProtKB">
        <authorList>
            <consortium name="WormBaseParasite"/>
        </authorList>
    </citation>
    <scope>IDENTIFICATION</scope>
</reference>
<dbReference type="EMBL" id="UYYF01000133">
    <property type="protein sequence ID" value="VDM96491.1"/>
    <property type="molecule type" value="Genomic_DNA"/>
</dbReference>
<evidence type="ECO:0000313" key="16">
    <source>
        <dbReference type="WBParaSite" id="TCLT_0000119201-mRNA-1"/>
    </source>
</evidence>
<dbReference type="Pfam" id="PF26253">
    <property type="entry name" value="RdRP_head"/>
    <property type="match status" value="1"/>
</dbReference>
<comment type="similarity">
    <text evidence="1">Belongs to the RdRP family.</text>
</comment>